<accession>A0AA48HVM1</accession>
<keyword evidence="3" id="KW-1185">Reference proteome</keyword>
<dbReference type="EMBL" id="AP027272">
    <property type="protein sequence ID" value="BDX06688.1"/>
    <property type="molecule type" value="Genomic_DNA"/>
</dbReference>
<dbReference type="RefSeq" id="WP_338292692.1">
    <property type="nucleotide sequence ID" value="NZ_AP027272.1"/>
</dbReference>
<gene>
    <name evidence="2" type="ORF">MACH26_22090</name>
</gene>
<reference evidence="2" key="1">
    <citation type="submission" date="2023-01" db="EMBL/GenBank/DDBJ databases">
        <title>Complete genome sequence of Planctobacterium marinum strain Dej080120_11.</title>
        <authorList>
            <person name="Ueki S."/>
            <person name="Maruyama F."/>
        </authorList>
    </citation>
    <scope>NUCLEOTIDE SEQUENCE</scope>
    <source>
        <strain evidence="2">Dej080120_11</strain>
    </source>
</reference>
<dbReference type="PANTHER" id="PTHR33361">
    <property type="entry name" value="GLR0591 PROTEIN"/>
    <property type="match status" value="1"/>
</dbReference>
<dbReference type="AlphaFoldDB" id="A0AA48HVM1"/>
<feature type="chain" id="PRO_5041454976" description="DUF885 domain-containing protein" evidence="1">
    <location>
        <begin position="24"/>
        <end position="612"/>
    </location>
</feature>
<dbReference type="PROSITE" id="PS51257">
    <property type="entry name" value="PROKAR_LIPOPROTEIN"/>
    <property type="match status" value="1"/>
</dbReference>
<proteinExistence type="predicted"/>
<dbReference type="PANTHER" id="PTHR33361:SF16">
    <property type="entry name" value="DUF885 DOMAIN-CONTAINING PROTEIN"/>
    <property type="match status" value="1"/>
</dbReference>
<dbReference type="Pfam" id="PF05960">
    <property type="entry name" value="DUF885"/>
    <property type="match status" value="1"/>
</dbReference>
<dbReference type="KEGG" id="pmaw:MACH26_22090"/>
<organism evidence="2 3">
    <name type="scientific">Planctobacterium marinum</name>
    <dbReference type="NCBI Taxonomy" id="1631968"/>
    <lineage>
        <taxon>Bacteria</taxon>
        <taxon>Pseudomonadati</taxon>
        <taxon>Pseudomonadota</taxon>
        <taxon>Gammaproteobacteria</taxon>
        <taxon>Alteromonadales</taxon>
        <taxon>Alteromonadaceae</taxon>
        <taxon>Planctobacterium</taxon>
    </lineage>
</organism>
<keyword evidence="1" id="KW-0732">Signal</keyword>
<dbReference type="Proteomes" id="UP001333710">
    <property type="component" value="Chromosome"/>
</dbReference>
<sequence>MMQLKSISMAVSLAFLLGGCAQSTSTQPVSPEVATSAETQAISESEKANQLFDEIFMENVMRSPMYQSYLGIKTDQDKWDDISPKRELEDLEVTKQQLAKVKAIDVAKLDAQTKLSWQLMEQQLQRGIDDFKWRHYNYPVNQMFGLHSSVASLLINQHRISDVTDAEAYISRLNGLPVLFSQLVENLNTRAAKGIVAPKFVYPYVINDSQNIITGAPFDEGEDSTLWADFSGKVAGLDIDESAKQALLDDAKNALIDSVKPAYENLIAGLKKIEAGADTKDGVWKFPEGEAFFNNALARTTTTDLTANEIHEIGLSEVDRIHDEMREIMKKVKFDGTLQEFFVYMREADQFIYSSDEQGRKRYLDEATAYIDNMKSRLDELFITKPKADLIVKAVEPFREKSAGKAFYQQPSMDGSRPGTYYANLYDMASMPTYQMEALAYHEGVPGHHMQIAIAQELQGIPKFRKFGRYTAYTEGWGLYSELVPKEIGLYEDPYSDFGRLAMELWRACRLVVDTGIHAMKWTREQGIDYYVSNTPNAKADAVKMVERHIVLPSQATAYKIGMNKIIELREKAKTEMGDKFDIREFHDVVLAQGPVPLDVLAQFVDEYIASK</sequence>
<evidence type="ECO:0008006" key="4">
    <source>
        <dbReference type="Google" id="ProtNLM"/>
    </source>
</evidence>
<evidence type="ECO:0000256" key="1">
    <source>
        <dbReference type="SAM" id="SignalP"/>
    </source>
</evidence>
<evidence type="ECO:0000313" key="2">
    <source>
        <dbReference type="EMBL" id="BDX06688.1"/>
    </source>
</evidence>
<evidence type="ECO:0000313" key="3">
    <source>
        <dbReference type="Proteomes" id="UP001333710"/>
    </source>
</evidence>
<dbReference type="InterPro" id="IPR010281">
    <property type="entry name" value="DUF885"/>
</dbReference>
<protein>
    <recommendedName>
        <fullName evidence="4">DUF885 domain-containing protein</fullName>
    </recommendedName>
</protein>
<feature type="signal peptide" evidence="1">
    <location>
        <begin position="1"/>
        <end position="23"/>
    </location>
</feature>
<name>A0AA48HVM1_9ALTE</name>